<keyword evidence="1" id="KW-0175">Coiled coil</keyword>
<protein>
    <submittedName>
        <fullName evidence="3">Uncharacterized protein</fullName>
    </submittedName>
</protein>
<reference evidence="3 4" key="1">
    <citation type="submission" date="2014-04" db="EMBL/GenBank/DDBJ databases">
        <title>Evolutionary Origins and Diversification of the Mycorrhizal Mutualists.</title>
        <authorList>
            <consortium name="DOE Joint Genome Institute"/>
            <consortium name="Mycorrhizal Genomics Consortium"/>
            <person name="Kohler A."/>
            <person name="Kuo A."/>
            <person name="Nagy L.G."/>
            <person name="Floudas D."/>
            <person name="Copeland A."/>
            <person name="Barry K.W."/>
            <person name="Cichocki N."/>
            <person name="Veneault-Fourrey C."/>
            <person name="LaButti K."/>
            <person name="Lindquist E.A."/>
            <person name="Lipzen A."/>
            <person name="Lundell T."/>
            <person name="Morin E."/>
            <person name="Murat C."/>
            <person name="Riley R."/>
            <person name="Ohm R."/>
            <person name="Sun H."/>
            <person name="Tunlid A."/>
            <person name="Henrissat B."/>
            <person name="Grigoriev I.V."/>
            <person name="Hibbett D.S."/>
            <person name="Martin F."/>
        </authorList>
    </citation>
    <scope>NUCLEOTIDE SEQUENCE [LARGE SCALE GENOMIC DNA]</scope>
    <source>
        <strain evidence="3 4">FD-317 M1</strain>
    </source>
</reference>
<dbReference type="HOGENOM" id="CLU_1496378_0_0_1"/>
<evidence type="ECO:0000256" key="2">
    <source>
        <dbReference type="SAM" id="MobiDB-lite"/>
    </source>
</evidence>
<dbReference type="Proteomes" id="UP000053593">
    <property type="component" value="Unassembled WGS sequence"/>
</dbReference>
<feature type="region of interest" description="Disordered" evidence="2">
    <location>
        <begin position="152"/>
        <end position="180"/>
    </location>
</feature>
<evidence type="ECO:0000313" key="4">
    <source>
        <dbReference type="Proteomes" id="UP000053593"/>
    </source>
</evidence>
<feature type="coiled-coil region" evidence="1">
    <location>
        <begin position="17"/>
        <end position="49"/>
    </location>
</feature>
<name>A0A0D0CAR4_9AGAR</name>
<dbReference type="EMBL" id="KN834809">
    <property type="protein sequence ID" value="KIK55122.1"/>
    <property type="molecule type" value="Genomic_DNA"/>
</dbReference>
<evidence type="ECO:0000313" key="3">
    <source>
        <dbReference type="EMBL" id="KIK55122.1"/>
    </source>
</evidence>
<organism evidence="3 4">
    <name type="scientific">Collybiopsis luxurians FD-317 M1</name>
    <dbReference type="NCBI Taxonomy" id="944289"/>
    <lineage>
        <taxon>Eukaryota</taxon>
        <taxon>Fungi</taxon>
        <taxon>Dikarya</taxon>
        <taxon>Basidiomycota</taxon>
        <taxon>Agaricomycotina</taxon>
        <taxon>Agaricomycetes</taxon>
        <taxon>Agaricomycetidae</taxon>
        <taxon>Agaricales</taxon>
        <taxon>Marasmiineae</taxon>
        <taxon>Omphalotaceae</taxon>
        <taxon>Collybiopsis</taxon>
        <taxon>Collybiopsis luxurians</taxon>
    </lineage>
</organism>
<dbReference type="AlphaFoldDB" id="A0A0D0CAR4"/>
<keyword evidence="4" id="KW-1185">Reference proteome</keyword>
<proteinExistence type="predicted"/>
<gene>
    <name evidence="3" type="ORF">GYMLUDRAFT_248922</name>
</gene>
<sequence length="180" mass="20788">MNTSAFYQADQLVRNELDLHRREIALLRKQLAKEKRENTQNAIRALQLQNRVYTLDAQILAYLRQEEEKNAVYQDLCQRNVNLQQRITELESGGILADLRWDYDAKCEELLQISNGSTKLVELTGVRKEVRQLRKEIAEVDNELFNFTGPDTTEMEDGMNQQHEGTHLDGEGSESLHITG</sequence>
<evidence type="ECO:0000256" key="1">
    <source>
        <dbReference type="SAM" id="Coils"/>
    </source>
</evidence>
<accession>A0A0D0CAR4</accession>